<dbReference type="Proteomes" id="UP001189429">
    <property type="component" value="Unassembled WGS sequence"/>
</dbReference>
<reference evidence="3" key="1">
    <citation type="submission" date="2023-10" db="EMBL/GenBank/DDBJ databases">
        <authorList>
            <person name="Chen Y."/>
            <person name="Shah S."/>
            <person name="Dougan E. K."/>
            <person name="Thang M."/>
            <person name="Chan C."/>
        </authorList>
    </citation>
    <scope>NUCLEOTIDE SEQUENCE [LARGE SCALE GENOMIC DNA]</scope>
</reference>
<dbReference type="EMBL" id="CAUYUJ010015254">
    <property type="protein sequence ID" value="CAK0851588.1"/>
    <property type="molecule type" value="Genomic_DNA"/>
</dbReference>
<feature type="region of interest" description="Disordered" evidence="1">
    <location>
        <begin position="199"/>
        <end position="245"/>
    </location>
</feature>
<feature type="domain" description="Helicase C-terminal" evidence="2">
    <location>
        <begin position="12"/>
        <end position="178"/>
    </location>
</feature>
<evidence type="ECO:0000313" key="3">
    <source>
        <dbReference type="EMBL" id="CAK0851588.1"/>
    </source>
</evidence>
<gene>
    <name evidence="3" type="ORF">PCOR1329_LOCUS43708</name>
</gene>
<evidence type="ECO:0000313" key="4">
    <source>
        <dbReference type="Proteomes" id="UP001189429"/>
    </source>
</evidence>
<dbReference type="InterPro" id="IPR001650">
    <property type="entry name" value="Helicase_C-like"/>
</dbReference>
<dbReference type="SUPFAM" id="SSF52540">
    <property type="entry name" value="P-loop containing nucleoside triphosphate hydrolases"/>
    <property type="match status" value="1"/>
</dbReference>
<proteinExistence type="predicted"/>
<dbReference type="Gene3D" id="3.40.50.300">
    <property type="entry name" value="P-loop containing nucleotide triphosphate hydrolases"/>
    <property type="match status" value="1"/>
</dbReference>
<dbReference type="Pfam" id="PF00271">
    <property type="entry name" value="Helicase_C"/>
    <property type="match status" value="1"/>
</dbReference>
<comment type="caution">
    <text evidence="3">The sequence shown here is derived from an EMBL/GenBank/DDBJ whole genome shotgun (WGS) entry which is preliminary data.</text>
</comment>
<protein>
    <recommendedName>
        <fullName evidence="2">Helicase C-terminal domain-containing protein</fullName>
    </recommendedName>
</protein>
<feature type="non-terminal residue" evidence="3">
    <location>
        <position position="245"/>
    </location>
</feature>
<name>A0ABN9TYZ7_9DINO</name>
<keyword evidence="4" id="KW-1185">Reference proteome</keyword>
<dbReference type="InterPro" id="IPR027417">
    <property type="entry name" value="P-loop_NTPase"/>
</dbReference>
<dbReference type="PANTHER" id="PTHR47958">
    <property type="entry name" value="ATP-DEPENDENT RNA HELICASE DBP3"/>
    <property type="match status" value="1"/>
</dbReference>
<feature type="non-terminal residue" evidence="3">
    <location>
        <position position="1"/>
    </location>
</feature>
<organism evidence="3 4">
    <name type="scientific">Prorocentrum cordatum</name>
    <dbReference type="NCBI Taxonomy" id="2364126"/>
    <lineage>
        <taxon>Eukaryota</taxon>
        <taxon>Sar</taxon>
        <taxon>Alveolata</taxon>
        <taxon>Dinophyceae</taxon>
        <taxon>Prorocentrales</taxon>
        <taxon>Prorocentraceae</taxon>
        <taxon>Prorocentrum</taxon>
    </lineage>
</organism>
<evidence type="ECO:0000259" key="2">
    <source>
        <dbReference type="PROSITE" id="PS51194"/>
    </source>
</evidence>
<dbReference type="PROSITE" id="PS51194">
    <property type="entry name" value="HELICASE_CTER"/>
    <property type="match status" value="1"/>
</dbReference>
<accession>A0ABN9TYZ7</accession>
<evidence type="ECO:0000256" key="1">
    <source>
        <dbReference type="SAM" id="MobiDB-lite"/>
    </source>
</evidence>
<sequence>GEDGDRQAHAARVNALLDWLRGEVAQEESVLVLCQARSTARELASSAAVAGALGEGAVALLEDSRPEAEGSAYWRFVRGEVRLLVATFTLGARGLDYADTCAEASTAAAPLSLAVLLFDFPFTIKEYAHCIGRTSRPSQKAGRSVAFVPEMRFWIARELKSMLEHCGQPTPQELEDLINEDRAFVEECRGGMLRLREGKAPIAGGAPPPPPQDKAPEDAGDEPGDGEKGGAVACGGDFDAERGVW</sequence>